<name>A0AA38XFT7_9EURO</name>
<feature type="compositionally biased region" description="Polar residues" evidence="2">
    <location>
        <begin position="1580"/>
        <end position="1590"/>
    </location>
</feature>
<reference evidence="3" key="1">
    <citation type="submission" date="2022-10" db="EMBL/GenBank/DDBJ databases">
        <title>Culturing micro-colonial fungi from biological soil crusts in the Mojave desert and describing Neophaeococcomyces mojavensis, and introducing the new genera and species Taxawa tesnikishii.</title>
        <authorList>
            <person name="Kurbessoian T."/>
            <person name="Stajich J.E."/>
        </authorList>
    </citation>
    <scope>NUCLEOTIDE SEQUENCE</scope>
    <source>
        <strain evidence="3">TK_41</strain>
    </source>
</reference>
<feature type="compositionally biased region" description="Basic and acidic residues" evidence="2">
    <location>
        <begin position="4200"/>
        <end position="4213"/>
    </location>
</feature>
<feature type="region of interest" description="Disordered" evidence="2">
    <location>
        <begin position="2671"/>
        <end position="2738"/>
    </location>
</feature>
<feature type="compositionally biased region" description="Low complexity" evidence="2">
    <location>
        <begin position="419"/>
        <end position="428"/>
    </location>
</feature>
<feature type="compositionally biased region" description="Basic and acidic residues" evidence="2">
    <location>
        <begin position="4952"/>
        <end position="4967"/>
    </location>
</feature>
<feature type="compositionally biased region" description="Polar residues" evidence="2">
    <location>
        <begin position="1830"/>
        <end position="1844"/>
    </location>
</feature>
<feature type="compositionally biased region" description="Basic and acidic residues" evidence="2">
    <location>
        <begin position="2042"/>
        <end position="2056"/>
    </location>
</feature>
<feature type="compositionally biased region" description="Basic residues" evidence="2">
    <location>
        <begin position="4452"/>
        <end position="4463"/>
    </location>
</feature>
<feature type="compositionally biased region" description="Basic and acidic residues" evidence="2">
    <location>
        <begin position="4906"/>
        <end position="4917"/>
    </location>
</feature>
<feature type="compositionally biased region" description="Basic residues" evidence="2">
    <location>
        <begin position="4918"/>
        <end position="4931"/>
    </location>
</feature>
<evidence type="ECO:0000256" key="2">
    <source>
        <dbReference type="SAM" id="MobiDB-lite"/>
    </source>
</evidence>
<feature type="compositionally biased region" description="Basic residues" evidence="2">
    <location>
        <begin position="4750"/>
        <end position="4761"/>
    </location>
</feature>
<feature type="compositionally biased region" description="Polar residues" evidence="2">
    <location>
        <begin position="1897"/>
        <end position="1913"/>
    </location>
</feature>
<protein>
    <recommendedName>
        <fullName evidence="5">Involucrin repeat protein</fullName>
    </recommendedName>
</protein>
<feature type="compositionally biased region" description="Basic residues" evidence="2">
    <location>
        <begin position="657"/>
        <end position="669"/>
    </location>
</feature>
<feature type="compositionally biased region" description="Polar residues" evidence="2">
    <location>
        <begin position="1851"/>
        <end position="1867"/>
    </location>
</feature>
<feature type="region of interest" description="Disordered" evidence="2">
    <location>
        <begin position="3109"/>
        <end position="3270"/>
    </location>
</feature>
<evidence type="ECO:0000256" key="1">
    <source>
        <dbReference type="SAM" id="Coils"/>
    </source>
</evidence>
<feature type="region of interest" description="Disordered" evidence="2">
    <location>
        <begin position="654"/>
        <end position="679"/>
    </location>
</feature>
<feature type="compositionally biased region" description="Low complexity" evidence="2">
    <location>
        <begin position="5345"/>
        <end position="5358"/>
    </location>
</feature>
<feature type="compositionally biased region" description="Basic residues" evidence="2">
    <location>
        <begin position="4343"/>
        <end position="4354"/>
    </location>
</feature>
<feature type="compositionally biased region" description="Polar residues" evidence="2">
    <location>
        <begin position="3977"/>
        <end position="3987"/>
    </location>
</feature>
<feature type="compositionally biased region" description="Acidic residues" evidence="2">
    <location>
        <begin position="737"/>
        <end position="749"/>
    </location>
</feature>
<feature type="compositionally biased region" description="Polar residues" evidence="2">
    <location>
        <begin position="3026"/>
        <end position="3040"/>
    </location>
</feature>
<feature type="compositionally biased region" description="Basic and acidic residues" evidence="2">
    <location>
        <begin position="2068"/>
        <end position="2085"/>
    </location>
</feature>
<feature type="region of interest" description="Disordered" evidence="2">
    <location>
        <begin position="835"/>
        <end position="876"/>
    </location>
</feature>
<gene>
    <name evidence="3" type="ORF">H2200_004229</name>
</gene>
<feature type="compositionally biased region" description="Basic and acidic residues" evidence="2">
    <location>
        <begin position="1182"/>
        <end position="1196"/>
    </location>
</feature>
<feature type="compositionally biased region" description="Basic residues" evidence="2">
    <location>
        <begin position="4135"/>
        <end position="4145"/>
    </location>
</feature>
<feature type="compositionally biased region" description="Basic and acidic residues" evidence="2">
    <location>
        <begin position="2290"/>
        <end position="2301"/>
    </location>
</feature>
<dbReference type="Proteomes" id="UP001172673">
    <property type="component" value="Unassembled WGS sequence"/>
</dbReference>
<feature type="compositionally biased region" description="Low complexity" evidence="2">
    <location>
        <begin position="1689"/>
        <end position="1700"/>
    </location>
</feature>
<feature type="region of interest" description="Disordered" evidence="2">
    <location>
        <begin position="3932"/>
        <end position="4096"/>
    </location>
</feature>
<feature type="region of interest" description="Disordered" evidence="2">
    <location>
        <begin position="1514"/>
        <end position="1964"/>
    </location>
</feature>
<feature type="region of interest" description="Disordered" evidence="2">
    <location>
        <begin position="1977"/>
        <end position="2158"/>
    </location>
</feature>
<feature type="compositionally biased region" description="Polar residues" evidence="2">
    <location>
        <begin position="1992"/>
        <end position="2001"/>
    </location>
</feature>
<feature type="compositionally biased region" description="Basic and acidic residues" evidence="2">
    <location>
        <begin position="429"/>
        <end position="443"/>
    </location>
</feature>
<feature type="compositionally biased region" description="Basic and acidic residues" evidence="2">
    <location>
        <begin position="113"/>
        <end position="126"/>
    </location>
</feature>
<dbReference type="InterPro" id="IPR053268">
    <property type="entry name" value="Woronin_anchor"/>
</dbReference>
<feature type="region of interest" description="Disordered" evidence="2">
    <location>
        <begin position="3335"/>
        <end position="3369"/>
    </location>
</feature>
<feature type="region of interest" description="Disordered" evidence="2">
    <location>
        <begin position="4431"/>
        <end position="4491"/>
    </location>
</feature>
<evidence type="ECO:0000313" key="4">
    <source>
        <dbReference type="Proteomes" id="UP001172673"/>
    </source>
</evidence>
<keyword evidence="1" id="KW-0175">Coiled coil</keyword>
<feature type="region of interest" description="Disordered" evidence="2">
    <location>
        <begin position="278"/>
        <end position="297"/>
    </location>
</feature>
<feature type="compositionally biased region" description="Basic residues" evidence="2">
    <location>
        <begin position="3128"/>
        <end position="3139"/>
    </location>
</feature>
<feature type="region of interest" description="Disordered" evidence="2">
    <location>
        <begin position="4540"/>
        <end position="4656"/>
    </location>
</feature>
<feature type="compositionally biased region" description="Polar residues" evidence="2">
    <location>
        <begin position="220"/>
        <end position="234"/>
    </location>
</feature>
<feature type="compositionally biased region" description="Basic and acidic residues" evidence="2">
    <location>
        <begin position="1753"/>
        <end position="1768"/>
    </location>
</feature>
<comment type="caution">
    <text evidence="3">The sequence shown here is derived from an EMBL/GenBank/DDBJ whole genome shotgun (WGS) entry which is preliminary data.</text>
</comment>
<feature type="compositionally biased region" description="Basic residues" evidence="2">
    <location>
        <begin position="3210"/>
        <end position="3223"/>
    </location>
</feature>
<feature type="compositionally biased region" description="Basic residues" evidence="2">
    <location>
        <begin position="2942"/>
        <end position="2953"/>
    </location>
</feature>
<feature type="compositionally biased region" description="Basic and acidic residues" evidence="2">
    <location>
        <begin position="3989"/>
        <end position="3999"/>
    </location>
</feature>
<feature type="region of interest" description="Disordered" evidence="2">
    <location>
        <begin position="1037"/>
        <end position="1096"/>
    </location>
</feature>
<feature type="compositionally biased region" description="Basic residues" evidence="2">
    <location>
        <begin position="3714"/>
        <end position="3724"/>
    </location>
</feature>
<feature type="compositionally biased region" description="Basic and acidic residues" evidence="2">
    <location>
        <begin position="5125"/>
        <end position="5135"/>
    </location>
</feature>
<feature type="compositionally biased region" description="Basic and acidic residues" evidence="2">
    <location>
        <begin position="2879"/>
        <end position="2901"/>
    </location>
</feature>
<feature type="compositionally biased region" description="Low complexity" evidence="2">
    <location>
        <begin position="2326"/>
        <end position="2337"/>
    </location>
</feature>
<feature type="compositionally biased region" description="Basic and acidic residues" evidence="2">
    <location>
        <begin position="2193"/>
        <end position="2209"/>
    </location>
</feature>
<feature type="compositionally biased region" description="Low complexity" evidence="2">
    <location>
        <begin position="2273"/>
        <end position="2285"/>
    </location>
</feature>
<feature type="compositionally biased region" description="Basic residues" evidence="2">
    <location>
        <begin position="572"/>
        <end position="592"/>
    </location>
</feature>
<feature type="region of interest" description="Disordered" evidence="2">
    <location>
        <begin position="4125"/>
        <end position="4236"/>
    </location>
</feature>
<sequence length="5902" mass="644250">MSSRSERRRGDDDDSSRRRSGADSMTSSSRRKSSRRDGHEGDSASFAPTITEEPSEILDRGGNESRKESSYDDARRRSSKSDRNGKDDSRREDLTGVGREHNRRDTRKSSKSSKRESTRAASDHDASLPQNQFPGEVPNTYTAPYRPPGLASEYYGDHGESVHFQPGVRPNQPSIVTNAEQAHLMEPTLEARPPAEPSSLGQVGAAAGYFGSADYDSDSGHQTTPSKVPQTSLGSARPPKHSIYGVSPRSSPGPQVNMPLNRVGAAAEYYTGGNGGSISAYQTPNRPPPGAQGSAPYSAPAGIGNSQHHSNAAMYAGAAALTGAAAGVYVSSHASHPTSTQNAAYTTGHHQQGTQMHHAHRHEHKGLFGRFVDWWRDPAAIAQYEQYTEAIGVCKYCFDPTSTPAEAPRRHNYRRRRTSSGSRYGSTTRVDKTYRYSSDEERRKRSSTTKKVVLGGLAGYGVTKVGESMFKQHHDFDDGHSAKLGRPANQSRVSFQDEPQHERYGDVRLQRRNSDRKSSNTEKASRKDKHRRRRSSSSSSNSSPHGVSRGIVMSTGAAAAGLAVAAAALDKKPRRRSRSRSRSPTSKKKYFSKRVSPMHSYVDLSTTNDGPSGLMGFFTSPSANTKKGKKPKGLFNFANDSSSSSDADLRFGEGTVRRKVSSKRLRTRPARSGDDHSTAAMMGLVAAGTALAAEADRRQENGRRRHDANDYAGRNGRHTSGQRISLNDHESGGRDDEWYDTDGDAESDSSVDTALAYGGGISAAQSRESLAQHQKSSRLSNHNFREDDQRRYHDGLGRSHGPAPLPVSGGSTAAIVGPAAMSGWMASNAIAHDDQLSMGPLPPMQDIEPRPISDPPSKAVSPQVTRTTSTSLPLQQPQLVFPVAPFIEGIDTEPPYTDRHHRQEARQSSGERRRHRRDSSPAKLPTQNQERRWKDNTGAENRRRPGVENVPAESSVKEGDSSKEKTKSRGRRSSETTRSSSDPDQRVVDIERELEKLYEEHRQAQARKGKRDSVVKKVTEGAAIGAVTAVAAIALAGKDGKSGSGDDSTPKRKSSLKKSRERETSPKSETQQERIARMAAQRVRSTPSPVQHDDYSSFFVPAELKDHLKEHNDKAEHSEDMGATVVEIIPGAPKPRKTHPFDPYTYRQFGLELEDDPTLYPWPVPMLGLVEPTPPGSQAHSVRGDETPVIEPKETDPSEDIGEPLERRESKVTWGDHDTYVYEVQTPEYERSSYDPEMEVREPKPADRPSPEELFDEPSPLAEETSPRPNVGRTWTLDESEADKLEKVIPVVDDRPRMSRAWTVDDKEADQIEHKVPAASLSGETRQPETLPDIVEVKPRAQDAPTSSALPDPDELPEAQPQDEGGRIQSYYQSPFAESVSDLGATAGHQSPARPVARRPVTVVEDKEDSVHEQRRIEDEGSDPQVLETLPGPRMSKSGQRRRERAGPSIDSVTPEVERHPADPETESSTPQFPDNDSVFDYLVDQEGEAGPSTSSLGLGATAVLAADLLANSDDQNEHSGSGDAVTTDTLGKPKRSSTYDDSKSTRSHSDSKADYQSDPEDWERSRHKKSKKSKSSSKTDVGTKTSNRSKGQREADEAAFVPLPQSSTVDDFDEDKSSRRSSRYTSKDVDEDSAVSQRSKDEEKKTRSKRSRDADIYRDDDARSTTSSPADSKGKKKESGGFFTNIFSSSKSDVSTSSRKSSKSSKSESRVDREREDREPRKKRKSRDKSDFDDAASAVSEPTRRSRPSSDTPEKASDRREISRDQSLEDGFVSAEETTESRVKDVNDEEPFLGDRLEMPQPTVTNIPMGTDGVSGHLAERESPAQPDLVTSTPIKTSVSATDNDLDASVSPTADQASTGRVQSDSARAIEPGADSHEPSSSTSLPQVVEPRRLSTIRTSDVPSSPISTGSPTAVPLFFRRPPMSPTNPRLSMSSPSAALSSPLTTPRTRQGRPKSTEFRNSKEFRPLYLVERQNFAKTTAPELEEDLPSLPSSRTSSAHPSMEDLRGESQAQEHAEYFPPSRMSAEVFRERGRRHSYSYWHDDSKRRESPDYLDSRSATPVPGEAQRARDQEKKSKPKYEFHSPSELLQDPALLSDVPPVDDADTPQSPLPSVASTDFDQDYMSARSRSLSPTRARSFSRGRRSASTTRSTSASWHDALTTAAAGALAGSALGIAAHGMMTDGDVSGEVTKPWRSEPSQEERGDPRDVSGSATLAQDRNMPAPASLNKYPNSRDVATLQPGTEAKAAPEATPDTGAWQNVFAEIHKRNRGSAPIAASPSTIASEQDDEISRPKGVKDVEQQPLESSTRSKKSKKEAKAAKKKGSTLTLDDTPSTSKDSEVAYEAPLAIVDTPQAAASSNMEGEDTVIENYAEADTREHPTQAVAERSLPTSFDDRQEASLELGNDLPRLDDKITKSQSVVSAESKSVMSPLERAFEAAFRARGLAEGATVEAAYHSFQPEIPDLGGTQLTTIQEESELATPASEQDPPSTAIDALVGRKASKKEKRKQKKSKQVPLDDWTELSSDFAGGSDKLEAEVDKPEGSTELERLLPEDITLAEPTPAEERPNPFGDDFEVKSEGLDLTPATLAGDTVLGTPADEVVPQTVGKKGKKDKKKKKQSYTWEEAPVAESAETEKAAIEPDVQVTPSGMLEETFQPLQAEKALEEDMFATPTETPQQETEDPWELSSMSAKKMKSRSKKKSLPINFDDTPVPEFDKTVPPTTEAGQDLGASLEPDRSKHGVFAEQIVSEPGVDDVATSAQRSPTILPVAGSRGQVESQFATAVLPEKGEVLSPQTVQESTKDQGVENGIPAAAAVPTADQNDAELPESTAGMSEISKAVSAAVTDEDGPAGGVTEMTHASTEDKAALPVPEVSSSKGNDDVERPKAEMSRDYSVSERVDAQAPVDGDATAISTEFLAEADIPPAAQKPLPQQDEDFYPVTKKRSKKDKKKNRTDALDDQDMATSSKEPSLAVEDAPKPDSTLFAEERRDIEVPASSVLADEQIHLPSTLPRDLSPFETPADDTAITSVPTEDTLQQDDFFSVPAKKSKKDKKKKRQSTLAGPETSFSIGTEAAIEDGTIETSVPRVAEIVKEPTLPDTLAPEVVAEAPIEDVPQQQDEDLFPASVKKLKKEKKKKRTSTFVLDEPDEPAPAAEVQASEKDTGDDIVPEDSRGADVPLVADYSDRQPESQPVPADEVPLEDDAFVSTSKSKKAKKEKKKRRTLLSNFEDTPEATLPGQDMQTPTIQSEQVSQSEALVEDSGQPDDSLPLPELVDIVTADGPRVAEPVAIPESAAADLPMDTARELNEISEPQEMEGISGQPVPDHPLDKALAVETQSNEPPAIEPEELDASRAGDLVGEPTAVGTEIVEPSVIEAPVFQSEVERTPILVPHPNDEPGPYAQDDHSIPNVVPPSLSEAVEIPMFEPATVQAPVVKNPADDVTPHEASATLQAPFEVGDAMFDRHGTDTPTAGETPIIEYPPVEQETIEGSTIENPADAHIMPGIPAAEVPSVETPLIETPEVKTPTNEAVPQMPGGFESPAGDDWGFPVKKSKKDKKKKRQSAVVSEPFESESTTTNVDESAVTGPGDVKYTTVSEVAPMEGDADVSAREDVQADWAPMPKSKKDKKKKKRQSTLSGWEEAQGSQDVAKDGGESQPIETESPDAPLGLVTDEPVVRKDADQPSSVAPEVDVSEPQELTEAGPDDEWAFTSANSKKGRKKQKQKRQSTFAGDMVDLDSPAEDVKAKEAIPSTIESQPQHTSEMSRVVTVPMTEESTEVEHDITPDNPAMVDDLGSKDAHEDDWGFTSTKNKKDKKKKKRQSVAESAERAADESPQVQPELGTATQYNSEEAGLVEEHDGVTTVTVPGEQGEIAWAPTVKKKDKKKNRKSKLDEDIKVVGEDNVYRDVTMQEAEDLQPTVEQAVVQIVEPIGNEEKSVEVDKPSITSAGDAEIPTGQPLAEPISTPHPEEATILPPWSSEPNESDNVQEGHSLESKVEGPRVEATQLPLTLPAPEVSSVPEDLAKSEAAGEQDLAMTSNKEVAPGDRTPDYFGFPKKQSKKDKKKKRQATFDEPETTDAFETPMEYTAPVEPLETPSYSTAAVEAYDTTKEIGDMVRTSADTANPVVEEEWAIPSKGKSKKGKKKNRQSGFADLTVDPVADAEVEDSRVPSHLADISMESGSSKETETVALKPSAEMAVDSEDMHSRPATEREIEATSAPVRHSSQTQSAEPESDLLPTQPITAEWVVEPDIFDPADAVVEPLTQAAIDDAWAMPPKKSKKRQSTVDEGGFDHPRPEATEFVVEREVPEPQDAPETTMREAIDENPLSAQPNEQMADGEWALTTKAKKDKKKKRKTLPIEETSQPITPAEEASFEQANMAGFRPDTEATTMPLERLQSNSAPVALVTPEQHAAAFLPDERSLESETFNTVGQAMTTPQQTEPSVAEEEWGFSTKKSKKDKKKKKQYLALGDAEMDDPQSAVPAEQAPLEGYGPEPVINIIANSIDDRGSKPENGKGAPEIMSTESFDMQPTTIEHMAQAPEVTVKEVEGSPTPISSAEVVSMAPPPSTSGRADHELETGSLEAAVKSERTLEPSLEEPVAVAADWPEVKRSKKEKRKSKRQSTFDDSSEVQEPQINAVGLPQVDEATDAPYADEKQLTTPIAPVGTLDVDEWAFSTKKSKKKSKKEKALPTFDDVATPGTETAVSTDQFESAAQTPYERLASPEPMEDIKLTKPRSVEPEAVAEDYFTPAASKKKSKKEKKGKSLLAWGDDVPIEDTSDPVTPALFAGPESSRDLGSTAEAPAEPVVTPRDVLDLSGNGATVPRDDIATASTAVELDDDRHRWFAKTPQQEHNSTIGPRTSGDLEMHDDNIDSISRDLYVPPENSALTAEGASQPARDPSTQSANLETTKRDSEKETHDRKKSKKDRTARKERRNFEFDGTEQVEPAVLDSGEIDTRELDVMETIHEESFGPSPATGPAKEPSFQREFEELSDVSESTRERRRRRRSPPAWSGEEPADLPRDRALTPPPEHDDIMDTALGVAAGLGFGGREPDPPREQSPKPPSPSRQLSTGWSFARLAPGVSVAPESNRDSGVQFESPIFATDHFAPTRDSGFIPSPATAHGEFSASREDSLEMKLRPPRPQSPTSSTEDVSMPQTSRTRHGEPPLLETPNRKPSPVDSTSKDRSSVLFNSSPAVPSPLITTGLSRSPEPSKSPLQRSPSIHGHHHSREELRKQKSRVSPHREDREHLALNLIDQSAAPPINRSVSDVEMPNRPHSPGKYGLGAIREDPREMSPVSHPFSEPPVSLTPQTNADKSAIGAAALAGVAAATVSSRDAGAKSLGRSKSRTSSLRNLRGSSSSPFDPDNIASGPSQEPANARDTGKAAVRDRDMADVYDGYGSYPGSPMSPTRPQSVRRRQSMQQIKDLETRLDQLASENRALVEAKIVAEQHLEQAHFEQNRSENVTAAFDAQLQERDAEIARLKQEVASLVATHASLKQEHEQRLFDMQQDHEQAQTEWHGSSKELETLRARHNELSTGMESIVRHEIDSALAEKNAEIQQLRADLEIAREQVRELQSQILERPADEVVVFHDEDYFDQACQRLCQQVQGWVLRFSKFSDLKLCRSTNEVRDEKIVDRFDNAILDGSDVDNYLADRVKRRDAFMSVVMTMIWEYVFTRYLFGMDRDQRQKLKQLEKNLGEVGPASAVHQWRALTLTLLSKRESFKAQRESDTEAVALEIFSTLSRFLPPPQNLEEQIVGSLRNVMRTAVDLSIEMRTQRAEYIMLPPLQPEYDTNGDLARKVYFNASLMNERSGETTNNEDLEREQAVVRMVLFPLVVKKGDDNGVGDDEIVVCPAQVLIARPDKAKKPKSSTRHASGGSDAKSLRAISTHSLAMSGIEGNENMF</sequence>
<feature type="region of interest" description="Disordered" evidence="2">
    <location>
        <begin position="791"/>
        <end position="810"/>
    </location>
</feature>
<feature type="compositionally biased region" description="Basic residues" evidence="2">
    <location>
        <begin position="3550"/>
        <end position="3561"/>
    </location>
</feature>
<feature type="compositionally biased region" description="Polar residues" evidence="2">
    <location>
        <begin position="3240"/>
        <end position="3255"/>
    </location>
</feature>
<feature type="compositionally biased region" description="Polar residues" evidence="2">
    <location>
        <begin position="4845"/>
        <end position="4856"/>
    </location>
</feature>
<feature type="region of interest" description="Disordered" evidence="2">
    <location>
        <begin position="4269"/>
        <end position="4399"/>
    </location>
</feature>
<evidence type="ECO:0008006" key="5">
    <source>
        <dbReference type="Google" id="ProtNLM"/>
    </source>
</evidence>
<feature type="region of interest" description="Disordered" evidence="2">
    <location>
        <begin position="2814"/>
        <end position="3070"/>
    </location>
</feature>
<feature type="region of interest" description="Disordered" evidence="2">
    <location>
        <begin position="2375"/>
        <end position="2396"/>
    </location>
</feature>
<feature type="compositionally biased region" description="Basic residues" evidence="2">
    <location>
        <begin position="2501"/>
        <end position="2514"/>
    </location>
</feature>
<feature type="compositionally biased region" description="Basic residues" evidence="2">
    <location>
        <begin position="4608"/>
        <end position="4618"/>
    </location>
</feature>
<feature type="coiled-coil region" evidence="1">
    <location>
        <begin position="5470"/>
        <end position="5515"/>
    </location>
</feature>
<feature type="region of interest" description="Disordered" evidence="2">
    <location>
        <begin position="695"/>
        <end position="752"/>
    </location>
</feature>
<feature type="region of interest" description="Disordered" evidence="2">
    <location>
        <begin position="5103"/>
        <end position="5309"/>
    </location>
</feature>
<feature type="compositionally biased region" description="Polar residues" evidence="2">
    <location>
        <begin position="765"/>
        <end position="782"/>
    </location>
</feature>
<dbReference type="EMBL" id="JAPDRK010000005">
    <property type="protein sequence ID" value="KAJ9612632.1"/>
    <property type="molecule type" value="Genomic_DNA"/>
</dbReference>
<feature type="compositionally biased region" description="Low complexity" evidence="2">
    <location>
        <begin position="1392"/>
        <end position="1403"/>
    </location>
</feature>
<feature type="region of interest" description="Disordered" evidence="2">
    <location>
        <begin position="765"/>
        <end position="786"/>
    </location>
</feature>
<feature type="compositionally biased region" description="Basic and acidic residues" evidence="2">
    <location>
        <begin position="4288"/>
        <end position="4306"/>
    </location>
</feature>
<feature type="region of interest" description="Disordered" evidence="2">
    <location>
        <begin position="890"/>
        <end position="993"/>
    </location>
</feature>
<feature type="compositionally biased region" description="Basic residues" evidence="2">
    <location>
        <begin position="526"/>
        <end position="535"/>
    </location>
</feature>
<feature type="compositionally biased region" description="Basic residues" evidence="2">
    <location>
        <begin position="3808"/>
        <end position="3819"/>
    </location>
</feature>
<feature type="compositionally biased region" description="Basic and acidic residues" evidence="2">
    <location>
        <begin position="498"/>
        <end position="525"/>
    </location>
</feature>
<feature type="compositionally biased region" description="Basic and acidic residues" evidence="2">
    <location>
        <begin position="1058"/>
        <end position="1076"/>
    </location>
</feature>
<feature type="compositionally biased region" description="Basic and acidic residues" evidence="2">
    <location>
        <begin position="1282"/>
        <end position="1316"/>
    </location>
</feature>
<feature type="compositionally biased region" description="Basic and acidic residues" evidence="2">
    <location>
        <begin position="57"/>
        <end position="103"/>
    </location>
</feature>
<feature type="compositionally biased region" description="Polar residues" evidence="2">
    <location>
        <begin position="4431"/>
        <end position="4440"/>
    </location>
</feature>
<feature type="compositionally biased region" description="Basic and acidic residues" evidence="2">
    <location>
        <begin position="1"/>
        <end position="21"/>
    </location>
</feature>
<feature type="compositionally biased region" description="Basic and acidic residues" evidence="2">
    <location>
        <begin position="726"/>
        <end position="736"/>
    </location>
</feature>
<organism evidence="3 4">
    <name type="scientific">Cladophialophora chaetospira</name>
    <dbReference type="NCBI Taxonomy" id="386627"/>
    <lineage>
        <taxon>Eukaryota</taxon>
        <taxon>Fungi</taxon>
        <taxon>Dikarya</taxon>
        <taxon>Ascomycota</taxon>
        <taxon>Pezizomycotina</taxon>
        <taxon>Eurotiomycetes</taxon>
        <taxon>Chaetothyriomycetidae</taxon>
        <taxon>Chaetothyriales</taxon>
        <taxon>Herpotrichiellaceae</taxon>
        <taxon>Cladophialophora</taxon>
    </lineage>
</organism>
<feature type="compositionally biased region" description="Polar residues" evidence="2">
    <location>
        <begin position="3751"/>
        <end position="3762"/>
    </location>
</feature>
<feature type="region of interest" description="Disordered" evidence="2">
    <location>
        <begin position="3523"/>
        <end position="3890"/>
    </location>
</feature>
<feature type="compositionally biased region" description="Basic and acidic residues" evidence="2">
    <location>
        <begin position="1409"/>
        <end position="1419"/>
    </location>
</feature>
<dbReference type="PANTHER" id="PTHR40641">
    <property type="entry name" value="INVOLUCRIN REPEAT PROTEIN (AFU_ORTHOLOGUE AFUA_2G08060)"/>
    <property type="match status" value="1"/>
</dbReference>
<feature type="compositionally biased region" description="Low complexity" evidence="2">
    <location>
        <begin position="1932"/>
        <end position="1948"/>
    </location>
</feature>
<feature type="region of interest" description="Disordered" evidence="2">
    <location>
        <begin position="1"/>
        <end position="173"/>
    </location>
</feature>
<feature type="compositionally biased region" description="Low complexity" evidence="2">
    <location>
        <begin position="2146"/>
        <end position="2158"/>
    </location>
</feature>
<feature type="compositionally biased region" description="Basic residues" evidence="2">
    <location>
        <begin position="1566"/>
        <end position="1576"/>
    </location>
</feature>
<feature type="region of interest" description="Disordered" evidence="2">
    <location>
        <begin position="1171"/>
        <end position="1497"/>
    </location>
</feature>
<feature type="region of interest" description="Disordered" evidence="2">
    <location>
        <begin position="5330"/>
        <end position="5414"/>
    </location>
</feature>
<feature type="compositionally biased region" description="Basic and acidic residues" evidence="2">
    <location>
        <begin position="4725"/>
        <end position="4736"/>
    </location>
</feature>
<feature type="compositionally biased region" description="Polar residues" evidence="2">
    <location>
        <begin position="860"/>
        <end position="876"/>
    </location>
</feature>
<feature type="compositionally biased region" description="Basic residues" evidence="2">
    <location>
        <begin position="2693"/>
        <end position="2703"/>
    </location>
</feature>
<feature type="compositionally biased region" description="Basic and acidic residues" evidence="2">
    <location>
        <begin position="5378"/>
        <end position="5390"/>
    </location>
</feature>
<feature type="compositionally biased region" description="Basic residues" evidence="2">
    <location>
        <begin position="3877"/>
        <end position="3887"/>
    </location>
</feature>
<feature type="coiled-coil region" evidence="1">
    <location>
        <begin position="5414"/>
        <end position="5441"/>
    </location>
</feature>
<feature type="coiled-coil region" evidence="1">
    <location>
        <begin position="5542"/>
        <end position="5576"/>
    </location>
</feature>
<keyword evidence="4" id="KW-1185">Reference proteome</keyword>
<feature type="region of interest" description="Disordered" evidence="2">
    <location>
        <begin position="404"/>
        <end position="448"/>
    </location>
</feature>
<dbReference type="PANTHER" id="PTHR40641:SF2">
    <property type="entry name" value="INVOLUCRIN REPEAT PROTEIN"/>
    <property type="match status" value="1"/>
</dbReference>
<feature type="compositionally biased region" description="Polar residues" evidence="2">
    <location>
        <begin position="5186"/>
        <end position="5218"/>
    </location>
</feature>
<feature type="compositionally biased region" description="Basic and acidic residues" evidence="2">
    <location>
        <begin position="5048"/>
        <end position="5057"/>
    </location>
</feature>
<evidence type="ECO:0000313" key="3">
    <source>
        <dbReference type="EMBL" id="KAJ9612632.1"/>
    </source>
</evidence>
<feature type="compositionally biased region" description="Basic residues" evidence="2">
    <location>
        <begin position="3047"/>
        <end position="3058"/>
    </location>
</feature>
<feature type="compositionally biased region" description="Basic and acidic residues" evidence="2">
    <location>
        <begin position="2533"/>
        <end position="2553"/>
    </location>
</feature>
<feature type="compositionally biased region" description="Basic and acidic residues" evidence="2">
    <location>
        <begin position="3792"/>
        <end position="3801"/>
    </location>
</feature>
<feature type="compositionally biased region" description="Basic and acidic residues" evidence="2">
    <location>
        <begin position="1204"/>
        <end position="1220"/>
    </location>
</feature>
<feature type="compositionally biased region" description="Basic and acidic residues" evidence="2">
    <location>
        <begin position="1538"/>
        <end position="1556"/>
    </location>
</feature>
<feature type="region of interest" description="Disordered" evidence="2">
    <location>
        <begin position="3310"/>
        <end position="3329"/>
    </location>
</feature>
<feature type="region of interest" description="Disordered" evidence="2">
    <location>
        <begin position="566"/>
        <end position="594"/>
    </location>
</feature>
<feature type="compositionally biased region" description="Basic residues" evidence="2">
    <location>
        <begin position="4055"/>
        <end position="4066"/>
    </location>
</feature>
<feature type="compositionally biased region" description="Basic residues" evidence="2">
    <location>
        <begin position="2609"/>
        <end position="2620"/>
    </location>
</feature>
<feature type="compositionally biased region" description="Basic and acidic residues" evidence="2">
    <location>
        <begin position="1639"/>
        <end position="1664"/>
    </location>
</feature>
<accession>A0AA38XFT7</accession>
<feature type="region of interest" description="Disordered" evidence="2">
    <location>
        <begin position="2182"/>
        <end position="2342"/>
    </location>
</feature>
<feature type="compositionally biased region" description="Basic and acidic residues" evidence="2">
    <location>
        <begin position="5016"/>
        <end position="5032"/>
    </location>
</feature>
<feature type="region of interest" description="Disordered" evidence="2">
    <location>
        <begin position="4675"/>
        <end position="5072"/>
    </location>
</feature>
<feature type="region of interest" description="Disordered" evidence="2">
    <location>
        <begin position="5860"/>
        <end position="5883"/>
    </location>
</feature>
<feature type="compositionally biased region" description="Basic and acidic residues" evidence="2">
    <location>
        <begin position="955"/>
        <end position="993"/>
    </location>
</feature>
<feature type="region of interest" description="Disordered" evidence="2">
    <location>
        <begin position="473"/>
        <end position="549"/>
    </location>
</feature>
<feature type="compositionally biased region" description="Basic and acidic residues" evidence="2">
    <location>
        <begin position="929"/>
        <end position="946"/>
    </location>
</feature>
<feature type="region of interest" description="Disordered" evidence="2">
    <location>
        <begin position="2475"/>
        <end position="2654"/>
    </location>
</feature>
<feature type="compositionally biased region" description="Polar residues" evidence="2">
    <location>
        <begin position="4697"/>
        <end position="4712"/>
    </location>
</feature>
<feature type="compositionally biased region" description="Basic and acidic residues" evidence="2">
    <location>
        <begin position="3158"/>
        <end position="3174"/>
    </location>
</feature>
<feature type="region of interest" description="Disordered" evidence="2">
    <location>
        <begin position="191"/>
        <end position="255"/>
    </location>
</feature>
<proteinExistence type="predicted"/>
<feature type="compositionally biased region" description="Basic and acidic residues" evidence="2">
    <location>
        <begin position="2003"/>
        <end position="2018"/>
    </location>
</feature>
<feature type="compositionally biased region" description="Basic residues" evidence="2">
    <location>
        <begin position="2310"/>
        <end position="2325"/>
    </location>
</feature>
<feature type="compositionally biased region" description="Basic and acidic residues" evidence="2">
    <location>
        <begin position="1706"/>
        <end position="1721"/>
    </location>
</feature>
<feature type="compositionally biased region" description="Basic and acidic residues" evidence="2">
    <location>
        <begin position="1228"/>
        <end position="1251"/>
    </location>
</feature>
<feature type="compositionally biased region" description="Basic residues" evidence="2">
    <location>
        <begin position="3621"/>
        <end position="3632"/>
    </location>
</feature>